<protein>
    <submittedName>
        <fullName evidence="3">Disks large homolog 5-like</fullName>
    </submittedName>
</protein>
<feature type="domain" description="Guanylate kinase/L-type calcium channel beta subunit" evidence="2">
    <location>
        <begin position="132"/>
        <end position="291"/>
    </location>
</feature>
<dbReference type="SUPFAM" id="SSF50044">
    <property type="entry name" value="SH3-domain"/>
    <property type="match status" value="1"/>
</dbReference>
<dbReference type="Gene3D" id="2.30.30.40">
    <property type="entry name" value="SH3 Domains"/>
    <property type="match status" value="1"/>
</dbReference>
<dbReference type="Gene3D" id="3.40.50.300">
    <property type="entry name" value="P-loop containing nucleotide triphosphate hydrolases"/>
    <property type="match status" value="2"/>
</dbReference>
<dbReference type="SUPFAM" id="SSF52540">
    <property type="entry name" value="P-loop containing nucleoside triphosphate hydrolases"/>
    <property type="match status" value="1"/>
</dbReference>
<dbReference type="FunFam" id="2.30.30.40:FF:000130">
    <property type="entry name" value="Discs large 5, isoform A"/>
    <property type="match status" value="1"/>
</dbReference>
<dbReference type="SMART" id="SM00072">
    <property type="entry name" value="GuKc"/>
    <property type="match status" value="1"/>
</dbReference>
<evidence type="ECO:0000313" key="3">
    <source>
        <dbReference type="EMBL" id="CAI5774310.1"/>
    </source>
</evidence>
<organism evidence="3 4">
    <name type="scientific">Podarcis lilfordi</name>
    <name type="common">Lilford's wall lizard</name>
    <dbReference type="NCBI Taxonomy" id="74358"/>
    <lineage>
        <taxon>Eukaryota</taxon>
        <taxon>Metazoa</taxon>
        <taxon>Chordata</taxon>
        <taxon>Craniata</taxon>
        <taxon>Vertebrata</taxon>
        <taxon>Euteleostomi</taxon>
        <taxon>Lepidosauria</taxon>
        <taxon>Squamata</taxon>
        <taxon>Bifurcata</taxon>
        <taxon>Unidentata</taxon>
        <taxon>Episquamata</taxon>
        <taxon>Laterata</taxon>
        <taxon>Lacertibaenia</taxon>
        <taxon>Lacertidae</taxon>
        <taxon>Podarcis</taxon>
    </lineage>
</organism>
<dbReference type="PANTHER" id="PTHR46360">
    <property type="entry name" value="DISKS LARGE HOMOLOG 5"/>
    <property type="match status" value="1"/>
</dbReference>
<dbReference type="InterPro" id="IPR036028">
    <property type="entry name" value="SH3-like_dom_sf"/>
</dbReference>
<feature type="region of interest" description="Disordered" evidence="1">
    <location>
        <begin position="77"/>
        <end position="112"/>
    </location>
</feature>
<dbReference type="InterPro" id="IPR008145">
    <property type="entry name" value="GK/Ca_channel_bsu"/>
</dbReference>
<evidence type="ECO:0000259" key="2">
    <source>
        <dbReference type="SMART" id="SM00072"/>
    </source>
</evidence>
<feature type="region of interest" description="Disordered" evidence="1">
    <location>
        <begin position="348"/>
        <end position="369"/>
    </location>
</feature>
<dbReference type="GO" id="GO:0005886">
    <property type="term" value="C:plasma membrane"/>
    <property type="evidence" value="ECO:0007669"/>
    <property type="project" value="TreeGrafter"/>
</dbReference>
<evidence type="ECO:0000256" key="1">
    <source>
        <dbReference type="SAM" id="MobiDB-lite"/>
    </source>
</evidence>
<dbReference type="Proteomes" id="UP001178461">
    <property type="component" value="Chromosome 5"/>
</dbReference>
<dbReference type="CDD" id="cd11860">
    <property type="entry name" value="SH3_DLG5"/>
    <property type="match status" value="1"/>
</dbReference>
<dbReference type="GO" id="GO:0035331">
    <property type="term" value="P:negative regulation of hippo signaling"/>
    <property type="evidence" value="ECO:0007669"/>
    <property type="project" value="TreeGrafter"/>
</dbReference>
<sequence length="397" mass="45158">MKWKNDIKRALYDRMAEVEQDLSFKKDDILYVDDTLPQGNFGCCMVWQLDENAQKLERGQIPSKYMMEQEFCRRHSMSEAKDENSSAKTSSAAAQRSFFRRKHKHKRSGSKDGKELLAVDTISTDSIPFLDDSVNLAYQRVQKVDCTSPRPVLILGPLLDAVKDTLVKESPGKLCRYLLEVMKASQQAIEWGVKDCLFIDYKRRSGHFDVTTVASVKEITEKIALPVAADQREQKDSVFLRDKVTQKHSKEQFETAQKIEQEYNKYFTGIVQGSPLSIICTQIMTTVDQEQNKLRLTGATSKLQPFQKIQATWTIVDILGQLASISEHFPLCLSSLVKPELSMLVLPGQGSNKPPENQVADDSPSKHGVCSRHFEKEQKLLKTYLWTCLVKKPDLKS</sequence>
<dbReference type="EMBL" id="OX395130">
    <property type="protein sequence ID" value="CAI5774310.1"/>
    <property type="molecule type" value="Genomic_DNA"/>
</dbReference>
<gene>
    <name evidence="3" type="ORF">PODLI_1B011763</name>
</gene>
<dbReference type="InterPro" id="IPR053004">
    <property type="entry name" value="MAGUK_Signaling_Regulators"/>
</dbReference>
<feature type="compositionally biased region" description="Basic residues" evidence="1">
    <location>
        <begin position="98"/>
        <end position="108"/>
    </location>
</feature>
<accession>A0AA35P650</accession>
<keyword evidence="4" id="KW-1185">Reference proteome</keyword>
<dbReference type="InterPro" id="IPR027417">
    <property type="entry name" value="P-loop_NTPase"/>
</dbReference>
<dbReference type="AlphaFoldDB" id="A0AA35P650"/>
<reference evidence="3" key="1">
    <citation type="submission" date="2022-12" db="EMBL/GenBank/DDBJ databases">
        <authorList>
            <person name="Alioto T."/>
            <person name="Alioto T."/>
            <person name="Gomez Garrido J."/>
        </authorList>
    </citation>
    <scope>NUCLEOTIDE SEQUENCE</scope>
</reference>
<evidence type="ECO:0000313" key="4">
    <source>
        <dbReference type="Proteomes" id="UP001178461"/>
    </source>
</evidence>
<proteinExistence type="predicted"/>
<dbReference type="PANTHER" id="PTHR46360:SF1">
    <property type="entry name" value="DISKS LARGE HOMOLOG 5"/>
    <property type="match status" value="1"/>
</dbReference>
<dbReference type="InterPro" id="IPR035537">
    <property type="entry name" value="DLG5_SH3"/>
</dbReference>
<name>A0AA35P650_9SAUR</name>